<accession>A0A0F4PK43</accession>
<dbReference type="InterPro" id="IPR020422">
    <property type="entry name" value="TYR_PHOSPHATASE_DUAL_dom"/>
</dbReference>
<evidence type="ECO:0000259" key="4">
    <source>
        <dbReference type="PROSITE" id="PS50146"/>
    </source>
</evidence>
<evidence type="ECO:0000256" key="1">
    <source>
        <dbReference type="SAM" id="Phobius"/>
    </source>
</evidence>
<reference evidence="5 6" key="1">
    <citation type="journal article" date="2015" name="BMC Genomics">
        <title>Genome mining reveals unlocked bioactive potential of marine Gram-negative bacteria.</title>
        <authorList>
            <person name="Machado H."/>
            <person name="Sonnenschein E.C."/>
            <person name="Melchiorsen J."/>
            <person name="Gram L."/>
        </authorList>
    </citation>
    <scope>NUCLEOTIDE SEQUENCE [LARGE SCALE GENOMIC DNA]</scope>
    <source>
        <strain evidence="5 6">S3137</strain>
    </source>
</reference>
<dbReference type="EMBL" id="JXXZ01000006">
    <property type="protein sequence ID" value="KJZ00578.1"/>
    <property type="molecule type" value="Genomic_DNA"/>
</dbReference>
<dbReference type="SUPFAM" id="SSF52799">
    <property type="entry name" value="(Phosphotyrosine protein) phosphatases II"/>
    <property type="match status" value="1"/>
</dbReference>
<feature type="domain" description="Tyrosine-protein phosphatase" evidence="2">
    <location>
        <begin position="89"/>
        <end position="235"/>
    </location>
</feature>
<dbReference type="InterPro" id="IPR029021">
    <property type="entry name" value="Prot-tyrosine_phosphatase-like"/>
</dbReference>
<dbReference type="eggNOG" id="COG1597">
    <property type="taxonomic scope" value="Bacteria"/>
</dbReference>
<dbReference type="NCBIfam" id="NF009025">
    <property type="entry name" value="PRK12361.1"/>
    <property type="match status" value="1"/>
</dbReference>
<organism evidence="5 6">
    <name type="scientific">Pseudoalteromonas ruthenica</name>
    <dbReference type="NCBI Taxonomy" id="151081"/>
    <lineage>
        <taxon>Bacteria</taxon>
        <taxon>Pseudomonadati</taxon>
        <taxon>Pseudomonadota</taxon>
        <taxon>Gammaproteobacteria</taxon>
        <taxon>Alteromonadales</taxon>
        <taxon>Pseudoalteromonadaceae</taxon>
        <taxon>Pseudoalteromonas</taxon>
    </lineage>
</organism>
<dbReference type="InterPro" id="IPR017438">
    <property type="entry name" value="ATP-NAD_kinase_N"/>
</dbReference>
<dbReference type="OrthoDB" id="142078at2"/>
<feature type="transmembrane region" description="Helical" evidence="1">
    <location>
        <begin position="28"/>
        <end position="48"/>
    </location>
</feature>
<dbReference type="eggNOG" id="COG2453">
    <property type="taxonomic scope" value="Bacteria"/>
</dbReference>
<evidence type="ECO:0000313" key="5">
    <source>
        <dbReference type="EMBL" id="KJZ00578.1"/>
    </source>
</evidence>
<dbReference type="Pfam" id="PF19279">
    <property type="entry name" value="YegS_C"/>
    <property type="match status" value="1"/>
</dbReference>
<dbReference type="PANTHER" id="PTHR47216">
    <property type="match status" value="1"/>
</dbReference>
<dbReference type="InterPro" id="IPR000340">
    <property type="entry name" value="Dual-sp_phosphatase_cat-dom"/>
</dbReference>
<dbReference type="GO" id="GO:0016301">
    <property type="term" value="F:kinase activity"/>
    <property type="evidence" value="ECO:0007669"/>
    <property type="project" value="InterPro"/>
</dbReference>
<dbReference type="AlphaFoldDB" id="A0A0F4PK43"/>
<dbReference type="PATRIC" id="fig|151081.8.peg.2666"/>
<dbReference type="InterPro" id="IPR016064">
    <property type="entry name" value="NAD/diacylglycerol_kinase_sf"/>
</dbReference>
<evidence type="ECO:0000313" key="6">
    <source>
        <dbReference type="Proteomes" id="UP000033664"/>
    </source>
</evidence>
<keyword evidence="1" id="KW-0472">Membrane</keyword>
<comment type="caution">
    <text evidence="5">The sequence shown here is derived from an EMBL/GenBank/DDBJ whole genome shotgun (WGS) entry which is preliminary data.</text>
</comment>
<evidence type="ECO:0008006" key="7">
    <source>
        <dbReference type="Google" id="ProtNLM"/>
    </source>
</evidence>
<feature type="domain" description="Tyrosine specific protein phosphatases" evidence="3">
    <location>
        <begin position="155"/>
        <end position="224"/>
    </location>
</feature>
<dbReference type="PROSITE" id="PS50054">
    <property type="entry name" value="TYR_PHOSPHATASE_DUAL"/>
    <property type="match status" value="1"/>
</dbReference>
<dbReference type="SUPFAM" id="SSF111331">
    <property type="entry name" value="NAD kinase/diacylglycerol kinase-like"/>
    <property type="match status" value="1"/>
</dbReference>
<dbReference type="SMART" id="SM00195">
    <property type="entry name" value="DSPc"/>
    <property type="match status" value="1"/>
</dbReference>
<feature type="domain" description="DAGKc" evidence="4">
    <location>
        <begin position="236"/>
        <end position="369"/>
    </location>
</feature>
<gene>
    <name evidence="5" type="ORF">TW72_07860</name>
</gene>
<evidence type="ECO:0000259" key="2">
    <source>
        <dbReference type="PROSITE" id="PS50054"/>
    </source>
</evidence>
<keyword evidence="1" id="KW-1133">Transmembrane helix</keyword>
<dbReference type="Pfam" id="PF00782">
    <property type="entry name" value="DSPc"/>
    <property type="match status" value="1"/>
</dbReference>
<dbReference type="Proteomes" id="UP000033664">
    <property type="component" value="Unassembled WGS sequence"/>
</dbReference>
<protein>
    <recommendedName>
        <fullName evidence="7">Diacylglycerol kinase</fullName>
    </recommendedName>
</protein>
<dbReference type="InterPro" id="IPR000387">
    <property type="entry name" value="Tyr_Pase_dom"/>
</dbReference>
<dbReference type="PANTHER" id="PTHR47216:SF4">
    <property type="entry name" value="OS01G0859400 PROTEIN"/>
    <property type="match status" value="1"/>
</dbReference>
<dbReference type="PROSITE" id="PS50146">
    <property type="entry name" value="DAGK"/>
    <property type="match status" value="1"/>
</dbReference>
<dbReference type="Pfam" id="PF00781">
    <property type="entry name" value="DAGK_cat"/>
    <property type="match status" value="1"/>
</dbReference>
<dbReference type="GeneID" id="58228402"/>
<dbReference type="Gene3D" id="3.40.50.10330">
    <property type="entry name" value="Probable inorganic polyphosphate/atp-NAD kinase, domain 1"/>
    <property type="match status" value="1"/>
</dbReference>
<dbReference type="InterPro" id="IPR045540">
    <property type="entry name" value="YegS/DAGK_C"/>
</dbReference>
<dbReference type="PROSITE" id="PS50056">
    <property type="entry name" value="TYR_PHOSPHATASE_2"/>
    <property type="match status" value="1"/>
</dbReference>
<dbReference type="Gene3D" id="2.60.200.40">
    <property type="match status" value="1"/>
</dbReference>
<feature type="transmembrane region" description="Helical" evidence="1">
    <location>
        <begin position="60"/>
        <end position="78"/>
    </location>
</feature>
<evidence type="ECO:0000259" key="3">
    <source>
        <dbReference type="PROSITE" id="PS50056"/>
    </source>
</evidence>
<name>A0A0F4PK43_9GAMM</name>
<dbReference type="Gene3D" id="3.90.190.10">
    <property type="entry name" value="Protein tyrosine phosphatase superfamily"/>
    <property type="match status" value="1"/>
</dbReference>
<proteinExistence type="predicted"/>
<keyword evidence="6" id="KW-1185">Reference proteome</keyword>
<dbReference type="InterPro" id="IPR001206">
    <property type="entry name" value="Diacylglycerol_kinase_cat_dom"/>
</dbReference>
<dbReference type="SMART" id="SM00046">
    <property type="entry name" value="DAGKc"/>
    <property type="match status" value="1"/>
</dbReference>
<keyword evidence="1" id="KW-0812">Transmembrane</keyword>
<sequence length="544" mass="60448">MYAAVAYLLMAVALCAIAVVIKIPYFAIFFYWSALSLLLVSLAYIANLGRIFRKRQDGSIPWYIRWAFIPFLLGAQLYNSWQRRTDKVPPIQEVEPGLFLACRLFPSDVETLKHENVTAILDATCEFDGLDWSLIGENISYLNIPVLDHAAPNRAQLRQAINWIHHHRKRNRNVVVHCALGRGRSVLVMAAYLLAKEPEADLDEVLSRIQETRETANLNRFQRKALKKMHSSGELEVRNKVCLIANPVSGRKLWGEKKHEIMSRLNGYFDMSVKTTTEEVNAAMLAEQALADHPDMIIACGGDGTVTEVASVICNSDIVLGIIPMGTANALAHVIMGIESKAFGVDKALDVLISGDVQAIDTARCNDELTLLLIGLGFEQKMIESAHRDAKNNSGQFAYLQGFWQALGEHKAKDYELTLDDMAPQSVHTNSMIIANAAPIFTLLAQGRGQPEHDDGLLDVNWLEPAKDSSVNVLSIAELAFNSVTQTQLDVNAHHTNARKVRVTANEPIDYVIDGETRQADELVIEIQPSSLRVMAPQRNEESS</sequence>
<dbReference type="RefSeq" id="WP_045979891.1">
    <property type="nucleotide sequence ID" value="NZ_JXXY01000015.1"/>
</dbReference>